<dbReference type="RefSeq" id="WP_379526983.1">
    <property type="nucleotide sequence ID" value="NZ_JBHSBI010000002.1"/>
</dbReference>
<name>A0ABV8G1H0_9ACTN</name>
<protein>
    <submittedName>
        <fullName evidence="1">Uncharacterized protein</fullName>
    </submittedName>
</protein>
<sequence length="134" mass="14880">MALRFQQGEVKPLIRKAPRVISGIDRISIGELGVVIEMAPIDPHTFQGTDVIREWLRLDIRDRQLAVLRNTYPAWNIDLVQDVAGAACWVATLCCELTPALVRAGVFKTIRQSDAIALAATLAWQSSLLRCGER</sequence>
<organism evidence="1 2">
    <name type="scientific">Nonomuraea purpurea</name>
    <dbReference type="NCBI Taxonomy" id="1849276"/>
    <lineage>
        <taxon>Bacteria</taxon>
        <taxon>Bacillati</taxon>
        <taxon>Actinomycetota</taxon>
        <taxon>Actinomycetes</taxon>
        <taxon>Streptosporangiales</taxon>
        <taxon>Streptosporangiaceae</taxon>
        <taxon>Nonomuraea</taxon>
    </lineage>
</organism>
<accession>A0ABV8G1H0</accession>
<dbReference type="Proteomes" id="UP001595851">
    <property type="component" value="Unassembled WGS sequence"/>
</dbReference>
<reference evidence="2" key="1">
    <citation type="journal article" date="2019" name="Int. J. Syst. Evol. Microbiol.">
        <title>The Global Catalogue of Microorganisms (GCM) 10K type strain sequencing project: providing services to taxonomists for standard genome sequencing and annotation.</title>
        <authorList>
            <consortium name="The Broad Institute Genomics Platform"/>
            <consortium name="The Broad Institute Genome Sequencing Center for Infectious Disease"/>
            <person name="Wu L."/>
            <person name="Ma J."/>
        </authorList>
    </citation>
    <scope>NUCLEOTIDE SEQUENCE [LARGE SCALE GENOMIC DNA]</scope>
    <source>
        <strain evidence="2">TBRC 1276</strain>
    </source>
</reference>
<proteinExistence type="predicted"/>
<dbReference type="EMBL" id="JBHSBI010000002">
    <property type="protein sequence ID" value="MFC4006855.1"/>
    <property type="molecule type" value="Genomic_DNA"/>
</dbReference>
<gene>
    <name evidence="1" type="ORF">ACFOY2_06465</name>
</gene>
<comment type="caution">
    <text evidence="1">The sequence shown here is derived from an EMBL/GenBank/DDBJ whole genome shotgun (WGS) entry which is preliminary data.</text>
</comment>
<keyword evidence="2" id="KW-1185">Reference proteome</keyword>
<evidence type="ECO:0000313" key="1">
    <source>
        <dbReference type="EMBL" id="MFC4006855.1"/>
    </source>
</evidence>
<evidence type="ECO:0000313" key="2">
    <source>
        <dbReference type="Proteomes" id="UP001595851"/>
    </source>
</evidence>